<accession>A0AAD7XI32</accession>
<dbReference type="AlphaFoldDB" id="A0AAD7XI32"/>
<evidence type="ECO:0000313" key="3">
    <source>
        <dbReference type="Proteomes" id="UP001215151"/>
    </source>
</evidence>
<name>A0AAD7XI32_9APHY</name>
<keyword evidence="3" id="KW-1185">Reference proteome</keyword>
<organism evidence="2 3">
    <name type="scientific">Trametes cubensis</name>
    <dbReference type="NCBI Taxonomy" id="1111947"/>
    <lineage>
        <taxon>Eukaryota</taxon>
        <taxon>Fungi</taxon>
        <taxon>Dikarya</taxon>
        <taxon>Basidiomycota</taxon>
        <taxon>Agaricomycotina</taxon>
        <taxon>Agaricomycetes</taxon>
        <taxon>Polyporales</taxon>
        <taxon>Polyporaceae</taxon>
        <taxon>Trametes</taxon>
    </lineage>
</organism>
<comment type="caution">
    <text evidence="2">The sequence shown here is derived from an EMBL/GenBank/DDBJ whole genome shotgun (WGS) entry which is preliminary data.</text>
</comment>
<sequence length="413" mass="44129">MNYFRDPTFSPDYVPYYPHDSQGQQLCYAQTYAGDACLNLAGYAHTATLGGYQYNNIYQGPQPELQDSFLERAGYTGSMAAFPNMQFLDHSIDTSLPVQDLTSFNLQGSQASLTSIGGNAATVITPAGGEVITLASEFGVATSSAGSLYNEATGDAALFFPSSAAPSSEFPYIPPSGAAQSMGFMSQYSPTNPSMSTPSDIPPELAATTEMQLPRMQPFDMLSAIDDADMKKRNSRLDTHCIPTIDNDNQRSTLNSAQPIAVPNSADPSSAVTANEIAGKTPYLTPSPSSSRGTSPGSPARRVRRRRKLPAAGSPSAHGLDKRWKCPHCPYIQANKRSARAQTAHTDARRGGVLGLLRGSRERDRAEERPAAGRLVVVGAARVRGAVDGGRVLALVQQEGRPEEAFEAGEVLW</sequence>
<protein>
    <submittedName>
        <fullName evidence="2">Uncharacterized protein</fullName>
    </submittedName>
</protein>
<feature type="region of interest" description="Disordered" evidence="1">
    <location>
        <begin position="280"/>
        <end position="324"/>
    </location>
</feature>
<gene>
    <name evidence="2" type="ORF">ONZ51_g988</name>
</gene>
<dbReference type="Proteomes" id="UP001215151">
    <property type="component" value="Unassembled WGS sequence"/>
</dbReference>
<feature type="compositionally biased region" description="Low complexity" evidence="1">
    <location>
        <begin position="286"/>
        <end position="299"/>
    </location>
</feature>
<evidence type="ECO:0000313" key="2">
    <source>
        <dbReference type="EMBL" id="KAJ8496568.1"/>
    </source>
</evidence>
<evidence type="ECO:0000256" key="1">
    <source>
        <dbReference type="SAM" id="MobiDB-lite"/>
    </source>
</evidence>
<reference evidence="2" key="1">
    <citation type="submission" date="2022-11" db="EMBL/GenBank/DDBJ databases">
        <title>Genome Sequence of Cubamyces cubensis.</title>
        <authorList>
            <person name="Buettner E."/>
        </authorList>
    </citation>
    <scope>NUCLEOTIDE SEQUENCE</scope>
    <source>
        <strain evidence="2">MPL-01</strain>
    </source>
</reference>
<dbReference type="EMBL" id="JAPEVG010000013">
    <property type="protein sequence ID" value="KAJ8496568.1"/>
    <property type="molecule type" value="Genomic_DNA"/>
</dbReference>
<proteinExistence type="predicted"/>